<dbReference type="SUPFAM" id="SSF52507">
    <property type="entry name" value="Homo-oligomeric flavin-containing Cys decarboxylases, HFCD"/>
    <property type="match status" value="1"/>
</dbReference>
<evidence type="ECO:0000256" key="4">
    <source>
        <dbReference type="ARBA" id="ARBA00022679"/>
    </source>
</evidence>
<evidence type="ECO:0000256" key="5">
    <source>
        <dbReference type="HAMAP-Rule" id="MF_01984"/>
    </source>
</evidence>
<feature type="binding site" evidence="5">
    <location>
        <position position="128"/>
    </location>
    <ligand>
        <name>FMN</name>
        <dbReference type="ChEBI" id="CHEBI:58210"/>
    </ligand>
</feature>
<dbReference type="NCBIfam" id="NF004685">
    <property type="entry name" value="PRK06029.1"/>
    <property type="match status" value="1"/>
</dbReference>
<keyword evidence="4 5" id="KW-0808">Transferase</keyword>
<dbReference type="RefSeq" id="WP_213236361.1">
    <property type="nucleotide sequence ID" value="NZ_JAHBCL010000010.1"/>
</dbReference>
<dbReference type="EMBL" id="JAHBCL010000010">
    <property type="protein sequence ID" value="MBS7526504.1"/>
    <property type="molecule type" value="Genomic_DNA"/>
</dbReference>
<reference evidence="7 8" key="1">
    <citation type="submission" date="2021-05" db="EMBL/GenBank/DDBJ databases">
        <title>Fusibacter ferrireducens sp. nov., an anaerobic, sulfur- and Fe-reducing bacterium isolated from the mangrove sediment.</title>
        <authorList>
            <person name="Qiu D."/>
        </authorList>
    </citation>
    <scope>NUCLEOTIDE SEQUENCE [LARGE SCALE GENOMIC DNA]</scope>
    <source>
        <strain evidence="7 8">DSM 12116</strain>
    </source>
</reference>
<feature type="binding site" evidence="5">
    <location>
        <begin position="93"/>
        <end position="96"/>
    </location>
    <ligand>
        <name>FMN</name>
        <dbReference type="ChEBI" id="CHEBI:58210"/>
    </ligand>
</feature>
<evidence type="ECO:0000256" key="2">
    <source>
        <dbReference type="ARBA" id="ARBA00022630"/>
    </source>
</evidence>
<comment type="caution">
    <text evidence="7">The sequence shown here is derived from an EMBL/GenBank/DDBJ whole genome shotgun (WGS) entry which is preliminary data.</text>
</comment>
<keyword evidence="1 5" id="KW-0637">Prenyltransferase</keyword>
<feature type="domain" description="Flavoprotein" evidence="6">
    <location>
        <begin position="2"/>
        <end position="177"/>
    </location>
</feature>
<dbReference type="Pfam" id="PF02441">
    <property type="entry name" value="Flavoprotein"/>
    <property type="match status" value="1"/>
</dbReference>
<name>A0ABS5PQ28_9FIRM</name>
<organism evidence="7 8">
    <name type="scientific">Fusibacter paucivorans</name>
    <dbReference type="NCBI Taxonomy" id="76009"/>
    <lineage>
        <taxon>Bacteria</taxon>
        <taxon>Bacillati</taxon>
        <taxon>Bacillota</taxon>
        <taxon>Clostridia</taxon>
        <taxon>Eubacteriales</taxon>
        <taxon>Eubacteriales Family XII. Incertae Sedis</taxon>
        <taxon>Fusibacter</taxon>
    </lineage>
</organism>
<dbReference type="Proteomes" id="UP000746471">
    <property type="component" value="Unassembled WGS sequence"/>
</dbReference>
<keyword evidence="3 5" id="KW-0288">FMN</keyword>
<comment type="function">
    <text evidence="5">Flavin prenyltransferase that catalyzes the synthesis of the prenylated FMN cofactor (prenyl-FMN) for 4-hydroxy-3-polyprenylbenzoic acid decarboxylase UbiD. The prenyltransferase is metal-independent and links a dimethylallyl moiety from dimethylallyl monophosphate (DMAP) to the flavin N5 and C6 atoms of FMN.</text>
</comment>
<evidence type="ECO:0000259" key="6">
    <source>
        <dbReference type="Pfam" id="PF02441"/>
    </source>
</evidence>
<comment type="caution">
    <text evidence="5">Lacks conserved residue(s) required for the propagation of feature annotation.</text>
</comment>
<feature type="binding site" evidence="5">
    <location>
        <position position="36"/>
    </location>
    <ligand>
        <name>FMN</name>
        <dbReference type="ChEBI" id="CHEBI:58210"/>
    </ligand>
</feature>
<evidence type="ECO:0000256" key="3">
    <source>
        <dbReference type="ARBA" id="ARBA00022643"/>
    </source>
</evidence>
<accession>A0ABS5PQ28</accession>
<proteinExistence type="inferred from homology"/>
<dbReference type="Gene3D" id="3.40.50.1950">
    <property type="entry name" value="Flavin prenyltransferase-like"/>
    <property type="match status" value="1"/>
</dbReference>
<dbReference type="InterPro" id="IPR036551">
    <property type="entry name" value="Flavin_trans-like"/>
</dbReference>
<feature type="binding site" evidence="5">
    <location>
        <begin position="10"/>
        <end position="12"/>
    </location>
    <ligand>
        <name>FMN</name>
        <dbReference type="ChEBI" id="CHEBI:58210"/>
    </ligand>
</feature>
<dbReference type="InterPro" id="IPR004507">
    <property type="entry name" value="UbiX-like"/>
</dbReference>
<comment type="similarity">
    <text evidence="5">Belongs to the UbiX/PAD1 family.</text>
</comment>
<dbReference type="InterPro" id="IPR003382">
    <property type="entry name" value="Flavoprotein"/>
</dbReference>
<evidence type="ECO:0000256" key="1">
    <source>
        <dbReference type="ARBA" id="ARBA00022602"/>
    </source>
</evidence>
<gene>
    <name evidence="5" type="primary">ubiX</name>
    <name evidence="7" type="ORF">KHM83_07420</name>
</gene>
<evidence type="ECO:0000313" key="7">
    <source>
        <dbReference type="EMBL" id="MBS7526504.1"/>
    </source>
</evidence>
<evidence type="ECO:0000313" key="8">
    <source>
        <dbReference type="Proteomes" id="UP000746471"/>
    </source>
</evidence>
<keyword evidence="8" id="KW-1185">Reference proteome</keyword>
<protein>
    <recommendedName>
        <fullName evidence="5">Flavin prenyltransferase UbiX</fullName>
        <ecNumber evidence="5">2.5.1.129</ecNumber>
    </recommendedName>
</protein>
<comment type="catalytic activity">
    <reaction evidence="5">
        <text>dimethylallyl phosphate + FMNH2 = prenylated FMNH2 + phosphate</text>
        <dbReference type="Rhea" id="RHEA:37743"/>
        <dbReference type="ChEBI" id="CHEBI:43474"/>
        <dbReference type="ChEBI" id="CHEBI:57618"/>
        <dbReference type="ChEBI" id="CHEBI:87467"/>
        <dbReference type="ChEBI" id="CHEBI:88052"/>
        <dbReference type="EC" id="2.5.1.129"/>
    </reaction>
</comment>
<keyword evidence="2 5" id="KW-0285">Flavoprotein</keyword>
<feature type="binding site" evidence="5">
    <location>
        <position position="174"/>
    </location>
    <ligand>
        <name>dimethylallyl phosphate</name>
        <dbReference type="ChEBI" id="CHEBI:88052"/>
    </ligand>
</feature>
<dbReference type="HAMAP" id="MF_01984">
    <property type="entry name" value="ubiX_pad"/>
    <property type="match status" value="1"/>
</dbReference>
<sequence length="193" mass="21051">MKKIIIGITGASGSILAQYLITGLSEYPVACHCVLTGNGERVFEYETGLSFDNYLKSLGETNSTIIKHDNDNLFAPIASGSYGFDAMVIIPCSMGSLAKIAHGYADSLLLRAADVCIKEKLQLIVIPRETPLSAIHLRNMLTLSDAGVTIMPPMPAYYQHPTTLSDITWLTVGRIMEKIGISNDYHQTWQGAK</sequence>
<dbReference type="EC" id="2.5.1.129" evidence="5"/>
<dbReference type="NCBIfam" id="TIGR00421">
    <property type="entry name" value="ubiX_pad"/>
    <property type="match status" value="1"/>
</dbReference>
<feature type="binding site" evidence="5">
    <location>
        <position position="158"/>
    </location>
    <ligand>
        <name>dimethylallyl phosphate</name>
        <dbReference type="ChEBI" id="CHEBI:88052"/>
    </ligand>
</feature>